<accession>A0A382H4X6</accession>
<reference evidence="1" key="1">
    <citation type="submission" date="2018-05" db="EMBL/GenBank/DDBJ databases">
        <authorList>
            <person name="Lanie J.A."/>
            <person name="Ng W.-L."/>
            <person name="Kazmierczak K.M."/>
            <person name="Andrzejewski T.M."/>
            <person name="Davidsen T.M."/>
            <person name="Wayne K.J."/>
            <person name="Tettelin H."/>
            <person name="Glass J.I."/>
            <person name="Rusch D."/>
            <person name="Podicherti R."/>
            <person name="Tsui H.-C.T."/>
            <person name="Winkler M.E."/>
        </authorList>
    </citation>
    <scope>NUCLEOTIDE SEQUENCE</scope>
</reference>
<evidence type="ECO:0008006" key="2">
    <source>
        <dbReference type="Google" id="ProtNLM"/>
    </source>
</evidence>
<proteinExistence type="predicted"/>
<gene>
    <name evidence="1" type="ORF">METZ01_LOCUS234831</name>
</gene>
<feature type="non-terminal residue" evidence="1">
    <location>
        <position position="68"/>
    </location>
</feature>
<organism evidence="1">
    <name type="scientific">marine metagenome</name>
    <dbReference type="NCBI Taxonomy" id="408172"/>
    <lineage>
        <taxon>unclassified sequences</taxon>
        <taxon>metagenomes</taxon>
        <taxon>ecological metagenomes</taxon>
    </lineage>
</organism>
<dbReference type="Gene3D" id="3.40.630.40">
    <property type="entry name" value="Zn-dependent exopeptidases"/>
    <property type="match status" value="1"/>
</dbReference>
<dbReference type="SUPFAM" id="SSF53187">
    <property type="entry name" value="Zn-dependent exopeptidases"/>
    <property type="match status" value="1"/>
</dbReference>
<evidence type="ECO:0000313" key="1">
    <source>
        <dbReference type="EMBL" id="SVB81977.1"/>
    </source>
</evidence>
<protein>
    <recommendedName>
        <fullName evidence="2">N-formylglutamate amidohydrolase</fullName>
    </recommendedName>
</protein>
<name>A0A382H4X6_9ZZZZ</name>
<dbReference type="EMBL" id="UINC01059030">
    <property type="protein sequence ID" value="SVB81977.1"/>
    <property type="molecule type" value="Genomic_DNA"/>
</dbReference>
<dbReference type="AlphaFoldDB" id="A0A382H4X6"/>
<sequence length="68" mass="7538">MFLKPKDNKRPQKLLLASGEAAPFIVRNEASNHPVVLVCDHASDRFPRSLGSMGLDRATRQSHLAIDI</sequence>